<evidence type="ECO:0000313" key="11">
    <source>
        <dbReference type="EMBL" id="CAG7732141.1"/>
    </source>
</evidence>
<feature type="domain" description="PI3K-ABD" evidence="7">
    <location>
        <begin position="14"/>
        <end position="103"/>
    </location>
</feature>
<dbReference type="InterPro" id="IPR001263">
    <property type="entry name" value="PI3K_accessory_dom"/>
</dbReference>
<comment type="caution">
    <text evidence="11">The sequence shown here is derived from an EMBL/GenBank/DDBJ whole genome shotgun (WGS) entry which is preliminary data.</text>
</comment>
<dbReference type="Pfam" id="PF00613">
    <property type="entry name" value="PI3Ka"/>
    <property type="match status" value="1"/>
</dbReference>
<dbReference type="Pfam" id="PF02192">
    <property type="entry name" value="PI3K_p85B"/>
    <property type="match status" value="1"/>
</dbReference>
<feature type="domain" description="C2 PI3K-type" evidence="10">
    <location>
        <begin position="318"/>
        <end position="468"/>
    </location>
</feature>
<dbReference type="PROSITE" id="PS00916">
    <property type="entry name" value="PI3_4_KINASE_2"/>
    <property type="match status" value="1"/>
</dbReference>
<evidence type="ECO:0000259" key="6">
    <source>
        <dbReference type="PROSITE" id="PS50290"/>
    </source>
</evidence>
<evidence type="ECO:0000259" key="7">
    <source>
        <dbReference type="PROSITE" id="PS51544"/>
    </source>
</evidence>
<dbReference type="GO" id="GO:0016303">
    <property type="term" value="F:1-phosphatidylinositol-3-kinase activity"/>
    <property type="evidence" value="ECO:0007669"/>
    <property type="project" value="TreeGrafter"/>
</dbReference>
<dbReference type="GO" id="GO:0005737">
    <property type="term" value="C:cytoplasm"/>
    <property type="evidence" value="ECO:0007669"/>
    <property type="project" value="TreeGrafter"/>
</dbReference>
<dbReference type="InterPro" id="IPR003113">
    <property type="entry name" value="PI3K_ABD"/>
</dbReference>
<dbReference type="InterPro" id="IPR000341">
    <property type="entry name" value="PI3K_Ras-bd_dom"/>
</dbReference>
<dbReference type="InterPro" id="IPR002420">
    <property type="entry name" value="PI3K-type_C2_dom"/>
</dbReference>
<evidence type="ECO:0000256" key="1">
    <source>
        <dbReference type="ARBA" id="ARBA00022679"/>
    </source>
</evidence>
<feature type="domain" description="PI3K/PI4K catalytic" evidence="6">
    <location>
        <begin position="749"/>
        <end position="1027"/>
    </location>
</feature>
<organism evidence="11 12">
    <name type="scientific">Allacma fusca</name>
    <dbReference type="NCBI Taxonomy" id="39272"/>
    <lineage>
        <taxon>Eukaryota</taxon>
        <taxon>Metazoa</taxon>
        <taxon>Ecdysozoa</taxon>
        <taxon>Arthropoda</taxon>
        <taxon>Hexapoda</taxon>
        <taxon>Collembola</taxon>
        <taxon>Symphypleona</taxon>
        <taxon>Sminthuridae</taxon>
        <taxon>Allacma</taxon>
    </lineage>
</organism>
<dbReference type="GO" id="GO:0016477">
    <property type="term" value="P:cell migration"/>
    <property type="evidence" value="ECO:0007669"/>
    <property type="project" value="TreeGrafter"/>
</dbReference>
<evidence type="ECO:0000259" key="10">
    <source>
        <dbReference type="PROSITE" id="PS51547"/>
    </source>
</evidence>
<dbReference type="PANTHER" id="PTHR10048">
    <property type="entry name" value="PHOSPHATIDYLINOSITOL KINASE"/>
    <property type="match status" value="1"/>
</dbReference>
<keyword evidence="12" id="KW-1185">Reference proteome</keyword>
<evidence type="ECO:0000259" key="9">
    <source>
        <dbReference type="PROSITE" id="PS51546"/>
    </source>
</evidence>
<keyword evidence="2" id="KW-0547">Nucleotide-binding</keyword>
<evidence type="ECO:0000256" key="2">
    <source>
        <dbReference type="ARBA" id="ARBA00022741"/>
    </source>
</evidence>
<protein>
    <recommendedName>
        <fullName evidence="13">Phosphatidylinositol 3-kinase</fullName>
    </recommendedName>
</protein>
<dbReference type="EMBL" id="CAJVCH010225729">
    <property type="protein sequence ID" value="CAG7732141.1"/>
    <property type="molecule type" value="Genomic_DNA"/>
</dbReference>
<dbReference type="GO" id="GO:0048015">
    <property type="term" value="P:phosphatidylinositol-mediated signaling"/>
    <property type="evidence" value="ECO:0007669"/>
    <property type="project" value="TreeGrafter"/>
</dbReference>
<evidence type="ECO:0008006" key="13">
    <source>
        <dbReference type="Google" id="ProtNLM"/>
    </source>
</evidence>
<dbReference type="GO" id="GO:0035005">
    <property type="term" value="F:1-phosphatidylinositol-4-phosphate 3-kinase activity"/>
    <property type="evidence" value="ECO:0007669"/>
    <property type="project" value="TreeGrafter"/>
</dbReference>
<dbReference type="PROSITE" id="PS00915">
    <property type="entry name" value="PI3_4_KINASE_1"/>
    <property type="match status" value="1"/>
</dbReference>
<dbReference type="InterPro" id="IPR015433">
    <property type="entry name" value="PI3/4_kinase"/>
</dbReference>
<dbReference type="GO" id="GO:0005886">
    <property type="term" value="C:plasma membrane"/>
    <property type="evidence" value="ECO:0007669"/>
    <property type="project" value="TreeGrafter"/>
</dbReference>
<dbReference type="GO" id="GO:0043491">
    <property type="term" value="P:phosphatidylinositol 3-kinase/protein kinase B signal transduction"/>
    <property type="evidence" value="ECO:0007669"/>
    <property type="project" value="TreeGrafter"/>
</dbReference>
<sequence length="1027" mass="118044">MPCSSGELWGHHLMPQKIELDILLPNGVVMILKCARDQTLQQVKNLVWREGPKYPYFHLISAESDYVFTSVTSDAKKEEFHDETRRLCDLHLFVPFLKLVEPNASTRQESILNSQISVALGIPVNQLDELEVPEVISFRRDAINLCEEILDVRERTPENRAMYAYCAELDRSTNHSLFDSYFGGLVILKVWLSPTYTITVKVHLEANADTVVRETLDSSAKKIASLDNSNKQCSDYVLKICSRQEYLLGSFPITQYKYIRDAVRREEIPQLEFVERRVLYDKLPTEPFHIPAYYRRTYRTSENELPLTPQPDVHLWKLVGNVRVQILWATFINATDNICVKAAVFHGDEQISSTQETASIPNKNPRWNETLTFDLPNTEIPRSARLCVSLCTVTRSKKKQEEFCMIAWGNVNLFDFRGLLISGKVRLDLWPPPMSVDSMIFHPLGVTGSSLDSEGASLQLEFDRYTGPIFYPAKSEIYDLALLADRYEAGKVNDDTTPVVIIHPRPTEKEIATLRDLVERDPLCEVSEQDRIIIWKHRKFCSTELPGSLPRLVGVVKWSCRETVAQFYELLRFWPAIPMNTALSLLDCKTADIYVREFAVRNLDASLPDSDVLDLLLQLVQSLKYEPYLQSTLIMFLLRRALNNRLIGHYFFWHLRSEISGKSWLDMRFSLILEAYCRGLCGHLKDLNKQVEALEKLTMLTDTLKERRDDAPRDRLKFLTEQIRQADFLEVLENLNSPISPCLELGSLKVESCRIMDSAKRPLWLVWNNNDSLANTMGVGETAAIFKNGDDLRQDMLTLQVLRVMDEFWWMEGLDLKLITYTCLPTGKQVGLIQVVPNAQTVYTIQRRSTLSAIQVNSKQLHKFIQEKNKSEAQYLRAIDIFTRSCAGYCVATFILGIGDRNPDNIMISEEGNIFHIDFGHFLGHFKKKFGINRERVPFVLTEDFLYVIAKGAENPRKSPEFQEFQKLCGRAYLIIRRHANLLISLFTLMLPTGIPELQSISDVDYLRKTLAVDMSEAEALNYFQTM</sequence>
<dbReference type="FunFam" id="1.10.1070.11:FF:000001">
    <property type="entry name" value="Phosphatidylinositol 4,5-bisphosphate 3-kinase catalytic subunit"/>
    <property type="match status" value="1"/>
</dbReference>
<feature type="domain" description="PIK helical" evidence="8">
    <location>
        <begin position="500"/>
        <end position="679"/>
    </location>
</feature>
<dbReference type="PROSITE" id="PS50290">
    <property type="entry name" value="PI3_4_KINASE_3"/>
    <property type="match status" value="1"/>
</dbReference>
<dbReference type="SMART" id="SM00142">
    <property type="entry name" value="PI3K_C2"/>
    <property type="match status" value="1"/>
</dbReference>
<evidence type="ECO:0000313" key="12">
    <source>
        <dbReference type="Proteomes" id="UP000708208"/>
    </source>
</evidence>
<keyword evidence="4" id="KW-0067">ATP-binding</keyword>
<dbReference type="InterPro" id="IPR000403">
    <property type="entry name" value="PI3/4_kinase_cat_dom"/>
</dbReference>
<dbReference type="GO" id="GO:0005524">
    <property type="term" value="F:ATP binding"/>
    <property type="evidence" value="ECO:0007669"/>
    <property type="project" value="UniProtKB-KW"/>
</dbReference>
<dbReference type="SMART" id="SM00144">
    <property type="entry name" value="PI3K_rbd"/>
    <property type="match status" value="1"/>
</dbReference>
<dbReference type="GO" id="GO:0005942">
    <property type="term" value="C:phosphatidylinositol 3-kinase complex"/>
    <property type="evidence" value="ECO:0007669"/>
    <property type="project" value="TreeGrafter"/>
</dbReference>
<comment type="similarity">
    <text evidence="5">Belongs to the PI3/PI4-kinase family.</text>
</comment>
<dbReference type="SMART" id="SM00146">
    <property type="entry name" value="PI3Kc"/>
    <property type="match status" value="1"/>
</dbReference>
<dbReference type="PROSITE" id="PS51544">
    <property type="entry name" value="PI3K_ABD"/>
    <property type="match status" value="1"/>
</dbReference>
<evidence type="ECO:0000256" key="3">
    <source>
        <dbReference type="ARBA" id="ARBA00022777"/>
    </source>
</evidence>
<reference evidence="11" key="1">
    <citation type="submission" date="2021-06" db="EMBL/GenBank/DDBJ databases">
        <authorList>
            <person name="Hodson N. C."/>
            <person name="Mongue J. A."/>
            <person name="Jaron S. K."/>
        </authorList>
    </citation>
    <scope>NUCLEOTIDE SEQUENCE</scope>
</reference>
<dbReference type="SMART" id="SM00145">
    <property type="entry name" value="PI3Ka"/>
    <property type="match status" value="1"/>
</dbReference>
<evidence type="ECO:0000256" key="5">
    <source>
        <dbReference type="PROSITE-ProRule" id="PRU00880"/>
    </source>
</evidence>
<dbReference type="PROSITE" id="PS51547">
    <property type="entry name" value="C2_PI3K"/>
    <property type="match status" value="1"/>
</dbReference>
<dbReference type="Proteomes" id="UP000708208">
    <property type="component" value="Unassembled WGS sequence"/>
</dbReference>
<dbReference type="Pfam" id="PF00454">
    <property type="entry name" value="PI3_PI4_kinase"/>
    <property type="match status" value="1"/>
</dbReference>
<dbReference type="PROSITE" id="PS51545">
    <property type="entry name" value="PIK_HELICAL"/>
    <property type="match status" value="1"/>
</dbReference>
<dbReference type="OrthoDB" id="67688at2759"/>
<gene>
    <name evidence="11" type="ORF">AFUS01_LOCUS20675</name>
</gene>
<keyword evidence="3" id="KW-0418">Kinase</keyword>
<name>A0A8J2PCT0_9HEXA</name>
<accession>A0A8J2PCT0</accession>
<dbReference type="SMART" id="SM00143">
    <property type="entry name" value="PI3K_p85B"/>
    <property type="match status" value="1"/>
</dbReference>
<dbReference type="PANTHER" id="PTHR10048:SF111">
    <property type="entry name" value="PHOSPHATIDYLINOSITOL 3-KINASE AGE-1"/>
    <property type="match status" value="1"/>
</dbReference>
<dbReference type="PROSITE" id="PS51546">
    <property type="entry name" value="PI3K_RBD"/>
    <property type="match status" value="1"/>
</dbReference>
<keyword evidence="1" id="KW-0808">Transferase</keyword>
<feature type="domain" description="PI3K-RBD" evidence="9">
    <location>
        <begin position="183"/>
        <end position="275"/>
    </location>
</feature>
<proteinExistence type="inferred from homology"/>
<evidence type="ECO:0000256" key="4">
    <source>
        <dbReference type="ARBA" id="ARBA00022840"/>
    </source>
</evidence>
<dbReference type="InterPro" id="IPR018936">
    <property type="entry name" value="PI3/4_kinase_CS"/>
</dbReference>
<dbReference type="AlphaFoldDB" id="A0A8J2PCT0"/>
<evidence type="ECO:0000259" key="8">
    <source>
        <dbReference type="PROSITE" id="PS51545"/>
    </source>
</evidence>
<dbReference type="FunFam" id="3.30.1010.10:FF:000007">
    <property type="entry name" value="Phosphatidylinositol 4,5-bisphosphate 3-kinase catalytic subunit"/>
    <property type="match status" value="1"/>
</dbReference>
<dbReference type="Pfam" id="PF00792">
    <property type="entry name" value="PI3K_C2"/>
    <property type="match status" value="1"/>
</dbReference>
<dbReference type="Pfam" id="PF00794">
    <property type="entry name" value="PI3K_rbd"/>
    <property type="match status" value="1"/>
</dbReference>